<reference evidence="1 2" key="1">
    <citation type="submission" date="2018-08" db="EMBL/GenBank/DDBJ databases">
        <title>A genome reference for cultivated species of the human gut microbiota.</title>
        <authorList>
            <person name="Zou Y."/>
            <person name="Xue W."/>
            <person name="Luo G."/>
        </authorList>
    </citation>
    <scope>NUCLEOTIDE SEQUENCE [LARGE SCALE GENOMIC DNA]</scope>
    <source>
        <strain evidence="1 2">AF37-12</strain>
    </source>
</reference>
<dbReference type="AlphaFoldDB" id="A0A1H7W8B7"/>
<evidence type="ECO:0000313" key="2">
    <source>
        <dbReference type="Proteomes" id="UP000283616"/>
    </source>
</evidence>
<dbReference type="Proteomes" id="UP000283616">
    <property type="component" value="Unassembled WGS sequence"/>
</dbReference>
<dbReference type="EMBL" id="QROV01000008">
    <property type="protein sequence ID" value="RHL60534.1"/>
    <property type="molecule type" value="Genomic_DNA"/>
</dbReference>
<dbReference type="RefSeq" id="WP_074859383.1">
    <property type="nucleotide sequence ID" value="NZ_CP103077.1"/>
</dbReference>
<gene>
    <name evidence="1" type="ORF">DW011_08765</name>
</gene>
<sequence length="228" mass="26097">MDRKDRHTLKSYFQKGDVPTEEQFAELIDSVPNIVDDGEAVRTEDGWALYPRKGGKMGVSLHEAAGEPAAWKLTLTSDKGLAIKNEAGEALLELKQDKNIVLHASVQQEGGGDEPEPDPQDYLVIEADKKWATLKEITDIKESSRVYTVMALYRDREFGICKLTRAIAICLNNVEQWVESPRKHWWGWSGYIRLRWQADRDKTYLQIRSTSNSYSGKIYCRVTENFKK</sequence>
<accession>A0A1H7W8B7</accession>
<protein>
    <submittedName>
        <fullName evidence="1">Uncharacterized protein</fullName>
    </submittedName>
</protein>
<organism evidence="1 2">
    <name type="scientific">Bacteroides thetaiotaomicron</name>
    <dbReference type="NCBI Taxonomy" id="818"/>
    <lineage>
        <taxon>Bacteria</taxon>
        <taxon>Pseudomonadati</taxon>
        <taxon>Bacteroidota</taxon>
        <taxon>Bacteroidia</taxon>
        <taxon>Bacteroidales</taxon>
        <taxon>Bacteroidaceae</taxon>
        <taxon>Bacteroides</taxon>
    </lineage>
</organism>
<proteinExistence type="predicted"/>
<evidence type="ECO:0000313" key="1">
    <source>
        <dbReference type="EMBL" id="RHL60534.1"/>
    </source>
</evidence>
<name>A0A1H7W8B7_BACT4</name>
<comment type="caution">
    <text evidence="1">The sequence shown here is derived from an EMBL/GenBank/DDBJ whole genome shotgun (WGS) entry which is preliminary data.</text>
</comment>